<gene>
    <name evidence="7" type="ORF">CYLTODRAFT_485372</name>
</gene>
<dbReference type="PRINTS" id="PR00320">
    <property type="entry name" value="GPROTEINBRPT"/>
</dbReference>
<dbReference type="InterPro" id="IPR019775">
    <property type="entry name" value="WD40_repeat_CS"/>
</dbReference>
<keyword evidence="2 5" id="KW-0853">WD repeat</keyword>
<feature type="repeat" description="WD" evidence="5">
    <location>
        <begin position="362"/>
        <end position="395"/>
    </location>
</feature>
<dbReference type="InterPro" id="IPR036322">
    <property type="entry name" value="WD40_repeat_dom_sf"/>
</dbReference>
<dbReference type="OrthoDB" id="1367865at2759"/>
<dbReference type="PROSITE" id="PS50896">
    <property type="entry name" value="LISH"/>
    <property type="match status" value="1"/>
</dbReference>
<dbReference type="SUPFAM" id="SSF50978">
    <property type="entry name" value="WD40 repeat-like"/>
    <property type="match status" value="2"/>
</dbReference>
<dbReference type="InterPro" id="IPR006594">
    <property type="entry name" value="LisH"/>
</dbReference>
<keyword evidence="3" id="KW-0677">Repeat</keyword>
<reference evidence="7 8" key="1">
    <citation type="journal article" date="2015" name="Fungal Genet. Biol.">
        <title>Evolution of novel wood decay mechanisms in Agaricales revealed by the genome sequences of Fistulina hepatica and Cylindrobasidium torrendii.</title>
        <authorList>
            <person name="Floudas D."/>
            <person name="Held B.W."/>
            <person name="Riley R."/>
            <person name="Nagy L.G."/>
            <person name="Koehler G."/>
            <person name="Ransdell A.S."/>
            <person name="Younus H."/>
            <person name="Chow J."/>
            <person name="Chiniquy J."/>
            <person name="Lipzen A."/>
            <person name="Tritt A."/>
            <person name="Sun H."/>
            <person name="Haridas S."/>
            <person name="LaButti K."/>
            <person name="Ohm R.A."/>
            <person name="Kues U."/>
            <person name="Blanchette R.A."/>
            <person name="Grigoriev I.V."/>
            <person name="Minto R.E."/>
            <person name="Hibbett D.S."/>
        </authorList>
    </citation>
    <scope>NUCLEOTIDE SEQUENCE [LARGE SCALE GENOMIC DNA]</scope>
    <source>
        <strain evidence="7 8">FP15055 ss-10</strain>
    </source>
</reference>
<dbReference type="GO" id="GO:0003714">
    <property type="term" value="F:transcription corepressor activity"/>
    <property type="evidence" value="ECO:0007669"/>
    <property type="project" value="InterPro"/>
</dbReference>
<dbReference type="PROSITE" id="PS00678">
    <property type="entry name" value="WD_REPEATS_1"/>
    <property type="match status" value="1"/>
</dbReference>
<evidence type="ECO:0000256" key="3">
    <source>
        <dbReference type="ARBA" id="ARBA00022737"/>
    </source>
</evidence>
<feature type="repeat" description="WD" evidence="5">
    <location>
        <begin position="420"/>
        <end position="464"/>
    </location>
</feature>
<dbReference type="GO" id="GO:0000118">
    <property type="term" value="C:histone deacetylase complex"/>
    <property type="evidence" value="ECO:0007669"/>
    <property type="project" value="TreeGrafter"/>
</dbReference>
<dbReference type="AlphaFoldDB" id="A0A0D7BTD5"/>
<dbReference type="Gene3D" id="1.20.960.30">
    <property type="match status" value="1"/>
</dbReference>
<proteinExistence type="predicted"/>
<protein>
    <submittedName>
        <fullName evidence="7">WD40 repeat-like protein</fullName>
    </submittedName>
</protein>
<evidence type="ECO:0000256" key="6">
    <source>
        <dbReference type="SAM" id="MobiDB-lite"/>
    </source>
</evidence>
<sequence length="556" mass="62107">MNTADSPHSSITITSEEINLLIHAYLLDCGFVHTAYNLCSESRLRYAPRFKRHIPRGELVEILSKSLLYKEVEAHYKGGEQVQTCRQNFSLLEAHNCSSELPAPLITPLPALGASVPKPPPTRAAAALSSISTAPRLSATSAKRKASPTGSNSQPEKKQKKVLPPKPSVDERLGKGEFSLSLKGHDSEVFATLWHPTNYRILGTGAKNATCAIWTLPADMKAKTHDKPITVELHPDNPRDDTVDVTSLHWHVNGEWLAIGCYDARLRVIDRKGEMYLNVKDHRAPIFTVKFSPDGKYLVSVSLDGLAVLYDVRTREKKRQYGTHKDCVLDTVWLTNELFVTAGADDFILMHSIHQDSPVRKYFGHTGEVNQVRPNHDCQMLASCSDDKTARVWDMYRYPLLDSDPEVLPGLEKIPSPVILSGHEHSVNALVWVEAPNASPKILTGSFDKTVRLWDAVSGVCLRVIAEFTKPVYTVSASPDCQWIAGAGADGWLRVFNIEDKDKHWYWKVTDSRSGIFDLDWRAFKDGTTEVERLAVALECKEVTVFDTKAIHESFE</sequence>
<dbReference type="Gene3D" id="2.130.10.10">
    <property type="entry name" value="YVTN repeat-like/Quinoprotein amine dehydrogenase"/>
    <property type="match status" value="1"/>
</dbReference>
<feature type="repeat" description="WD" evidence="5">
    <location>
        <begin position="279"/>
        <end position="320"/>
    </location>
</feature>
<evidence type="ECO:0000313" key="7">
    <source>
        <dbReference type="EMBL" id="KIY73520.1"/>
    </source>
</evidence>
<dbReference type="Proteomes" id="UP000054007">
    <property type="component" value="Unassembled WGS sequence"/>
</dbReference>
<dbReference type="GO" id="GO:0006357">
    <property type="term" value="P:regulation of transcription by RNA polymerase II"/>
    <property type="evidence" value="ECO:0007669"/>
    <property type="project" value="TreeGrafter"/>
</dbReference>
<evidence type="ECO:0000313" key="8">
    <source>
        <dbReference type="Proteomes" id="UP000054007"/>
    </source>
</evidence>
<keyword evidence="8" id="KW-1185">Reference proteome</keyword>
<accession>A0A0D7BTD5</accession>
<dbReference type="InterPro" id="IPR045183">
    <property type="entry name" value="Ebi-like"/>
</dbReference>
<dbReference type="CDD" id="cd00200">
    <property type="entry name" value="WD40"/>
    <property type="match status" value="1"/>
</dbReference>
<feature type="repeat" description="WD" evidence="5">
    <location>
        <begin position="182"/>
        <end position="224"/>
    </location>
</feature>
<dbReference type="PANTHER" id="PTHR22846:SF2">
    <property type="entry name" value="F-BOX-LIKE_WD REPEAT-CONTAINING PROTEIN EBI"/>
    <property type="match status" value="1"/>
</dbReference>
<organism evidence="7 8">
    <name type="scientific">Cylindrobasidium torrendii FP15055 ss-10</name>
    <dbReference type="NCBI Taxonomy" id="1314674"/>
    <lineage>
        <taxon>Eukaryota</taxon>
        <taxon>Fungi</taxon>
        <taxon>Dikarya</taxon>
        <taxon>Basidiomycota</taxon>
        <taxon>Agaricomycotina</taxon>
        <taxon>Agaricomycetes</taxon>
        <taxon>Agaricomycetidae</taxon>
        <taxon>Agaricales</taxon>
        <taxon>Marasmiineae</taxon>
        <taxon>Physalacriaceae</taxon>
        <taxon>Cylindrobasidium</taxon>
    </lineage>
</organism>
<dbReference type="PROSITE" id="PS50294">
    <property type="entry name" value="WD_REPEATS_REGION"/>
    <property type="match status" value="3"/>
</dbReference>
<evidence type="ECO:0000256" key="5">
    <source>
        <dbReference type="PROSITE-ProRule" id="PRU00221"/>
    </source>
</evidence>
<dbReference type="PROSITE" id="PS50082">
    <property type="entry name" value="WD_REPEATS_2"/>
    <property type="match status" value="4"/>
</dbReference>
<evidence type="ECO:0000256" key="1">
    <source>
        <dbReference type="ARBA" id="ARBA00004123"/>
    </source>
</evidence>
<feature type="region of interest" description="Disordered" evidence="6">
    <location>
        <begin position="135"/>
        <end position="173"/>
    </location>
</feature>
<comment type="subcellular location">
    <subcellularLocation>
        <location evidence="1">Nucleus</location>
    </subcellularLocation>
</comment>
<dbReference type="Pfam" id="PF08513">
    <property type="entry name" value="LisH"/>
    <property type="match status" value="1"/>
</dbReference>
<keyword evidence="4" id="KW-0539">Nucleus</keyword>
<dbReference type="STRING" id="1314674.A0A0D7BTD5"/>
<dbReference type="InterPro" id="IPR015943">
    <property type="entry name" value="WD40/YVTN_repeat-like_dom_sf"/>
</dbReference>
<dbReference type="PANTHER" id="PTHR22846">
    <property type="entry name" value="WD40 REPEAT PROTEIN"/>
    <property type="match status" value="1"/>
</dbReference>
<dbReference type="InterPro" id="IPR001680">
    <property type="entry name" value="WD40_rpt"/>
</dbReference>
<dbReference type="EMBL" id="KN880435">
    <property type="protein sequence ID" value="KIY73520.1"/>
    <property type="molecule type" value="Genomic_DNA"/>
</dbReference>
<dbReference type="Pfam" id="PF00400">
    <property type="entry name" value="WD40"/>
    <property type="match status" value="6"/>
</dbReference>
<dbReference type="SMART" id="SM00320">
    <property type="entry name" value="WD40"/>
    <property type="match status" value="7"/>
</dbReference>
<evidence type="ECO:0000256" key="2">
    <source>
        <dbReference type="ARBA" id="ARBA00022574"/>
    </source>
</evidence>
<name>A0A0D7BTD5_9AGAR</name>
<evidence type="ECO:0000256" key="4">
    <source>
        <dbReference type="ARBA" id="ARBA00023242"/>
    </source>
</evidence>
<dbReference type="InterPro" id="IPR020472">
    <property type="entry name" value="WD40_PAC1"/>
</dbReference>